<feature type="transmembrane region" description="Helical" evidence="2">
    <location>
        <begin position="91"/>
        <end position="112"/>
    </location>
</feature>
<keyword evidence="2" id="KW-0812">Transmembrane</keyword>
<dbReference type="RefSeq" id="WP_390299120.1">
    <property type="nucleotide sequence ID" value="NZ_JBHSFU010000014.1"/>
</dbReference>
<accession>A0ABV9DPB1</accession>
<feature type="region of interest" description="Disordered" evidence="1">
    <location>
        <begin position="30"/>
        <end position="50"/>
    </location>
</feature>
<evidence type="ECO:0000313" key="4">
    <source>
        <dbReference type="Proteomes" id="UP001595989"/>
    </source>
</evidence>
<dbReference type="EMBL" id="JBHSFU010000014">
    <property type="protein sequence ID" value="MFC4559943.1"/>
    <property type="molecule type" value="Genomic_DNA"/>
</dbReference>
<keyword evidence="2" id="KW-0472">Membrane</keyword>
<dbReference type="Proteomes" id="UP001595989">
    <property type="component" value="Unassembled WGS sequence"/>
</dbReference>
<protein>
    <submittedName>
        <fullName evidence="3">Zinc ribbon domain-containing protein</fullName>
    </submittedName>
</protein>
<reference evidence="4" key="1">
    <citation type="journal article" date="2019" name="Int. J. Syst. Evol. Microbiol.">
        <title>The Global Catalogue of Microorganisms (GCM) 10K type strain sequencing project: providing services to taxonomists for standard genome sequencing and annotation.</title>
        <authorList>
            <consortium name="The Broad Institute Genomics Platform"/>
            <consortium name="The Broad Institute Genome Sequencing Center for Infectious Disease"/>
            <person name="Wu L."/>
            <person name="Ma J."/>
        </authorList>
    </citation>
    <scope>NUCLEOTIDE SEQUENCE [LARGE SCALE GENOMIC DNA]</scope>
    <source>
        <strain evidence="4">CGMCC 4.7426</strain>
    </source>
</reference>
<sequence length="262" mass="28846">MHCSVCGQESAEGKFCTNCGAQLDREDYEREKSALSDDSQAEEFTAVSREPEHDTAETMDKLKTTGANFWHFFTTLIKSPSEAKKANSSDLSSGIITIVSFSLIIALSYHLIMQSFTRGFFVEVTFLDSFAIPLVIFTLLFLIIAGLAFLGAKLAVQAVTFPDIIAKYGAYLVPFLLAYAGGALLSLLGLPALAGLMIMVSILGALFIAPSFILMEQATEGFDRIYVMLGMYVMIMLVFSFLTQSFMQMFLDDFMNMLSNGF</sequence>
<feature type="transmembrane region" description="Helical" evidence="2">
    <location>
        <begin position="194"/>
        <end position="214"/>
    </location>
</feature>
<organism evidence="3 4">
    <name type="scientific">Virgibacillus kekensis</name>
    <dbReference type="NCBI Taxonomy" id="202261"/>
    <lineage>
        <taxon>Bacteria</taxon>
        <taxon>Bacillati</taxon>
        <taxon>Bacillota</taxon>
        <taxon>Bacilli</taxon>
        <taxon>Bacillales</taxon>
        <taxon>Bacillaceae</taxon>
        <taxon>Virgibacillus</taxon>
    </lineage>
</organism>
<proteinExistence type="predicted"/>
<feature type="transmembrane region" description="Helical" evidence="2">
    <location>
        <begin position="226"/>
        <end position="247"/>
    </location>
</feature>
<evidence type="ECO:0000256" key="2">
    <source>
        <dbReference type="SAM" id="Phobius"/>
    </source>
</evidence>
<keyword evidence="4" id="KW-1185">Reference proteome</keyword>
<gene>
    <name evidence="3" type="ORF">ACFO3D_17415</name>
</gene>
<evidence type="ECO:0000313" key="3">
    <source>
        <dbReference type="EMBL" id="MFC4559943.1"/>
    </source>
</evidence>
<keyword evidence="2" id="KW-1133">Transmembrane helix</keyword>
<comment type="caution">
    <text evidence="3">The sequence shown here is derived from an EMBL/GenBank/DDBJ whole genome shotgun (WGS) entry which is preliminary data.</text>
</comment>
<evidence type="ECO:0000256" key="1">
    <source>
        <dbReference type="SAM" id="MobiDB-lite"/>
    </source>
</evidence>
<feature type="transmembrane region" description="Helical" evidence="2">
    <location>
        <begin position="132"/>
        <end position="156"/>
    </location>
</feature>
<feature type="transmembrane region" description="Helical" evidence="2">
    <location>
        <begin position="168"/>
        <end position="188"/>
    </location>
</feature>
<name>A0ABV9DPB1_9BACI</name>